<dbReference type="EMBL" id="CM029043">
    <property type="protein sequence ID" value="KAG2611704.1"/>
    <property type="molecule type" value="Genomic_DNA"/>
</dbReference>
<organism evidence="4 5">
    <name type="scientific">Panicum virgatum</name>
    <name type="common">Blackwell switchgrass</name>
    <dbReference type="NCBI Taxonomy" id="38727"/>
    <lineage>
        <taxon>Eukaryota</taxon>
        <taxon>Viridiplantae</taxon>
        <taxon>Streptophyta</taxon>
        <taxon>Embryophyta</taxon>
        <taxon>Tracheophyta</taxon>
        <taxon>Spermatophyta</taxon>
        <taxon>Magnoliopsida</taxon>
        <taxon>Liliopsida</taxon>
        <taxon>Poales</taxon>
        <taxon>Poaceae</taxon>
        <taxon>PACMAD clade</taxon>
        <taxon>Panicoideae</taxon>
        <taxon>Panicodae</taxon>
        <taxon>Paniceae</taxon>
        <taxon>Panicinae</taxon>
        <taxon>Panicum</taxon>
        <taxon>Panicum sect. Hiantes</taxon>
    </lineage>
</organism>
<dbReference type="SUPFAM" id="SSF50978">
    <property type="entry name" value="WD40 repeat-like"/>
    <property type="match status" value="2"/>
</dbReference>
<dbReference type="InterPro" id="IPR049916">
    <property type="entry name" value="WDR72-like"/>
</dbReference>
<evidence type="ECO:0000313" key="5">
    <source>
        <dbReference type="Proteomes" id="UP000823388"/>
    </source>
</evidence>
<dbReference type="PROSITE" id="PS50082">
    <property type="entry name" value="WD_REPEATS_2"/>
    <property type="match status" value="1"/>
</dbReference>
<dbReference type="SMART" id="SM00320">
    <property type="entry name" value="WD40"/>
    <property type="match status" value="5"/>
</dbReference>
<name>A0A8T0TSB9_PANVG</name>
<proteinExistence type="predicted"/>
<dbReference type="InterPro" id="IPR036322">
    <property type="entry name" value="WD40_repeat_dom_sf"/>
</dbReference>
<protein>
    <recommendedName>
        <fullName evidence="6">Transducin/WD40 repeat-like superfamily protein</fullName>
    </recommendedName>
</protein>
<dbReference type="Proteomes" id="UP000823388">
    <property type="component" value="Chromosome 4K"/>
</dbReference>
<evidence type="ECO:0000256" key="3">
    <source>
        <dbReference type="PROSITE-ProRule" id="PRU00221"/>
    </source>
</evidence>
<keyword evidence="1 3" id="KW-0853">WD repeat</keyword>
<evidence type="ECO:0000256" key="1">
    <source>
        <dbReference type="ARBA" id="ARBA00022574"/>
    </source>
</evidence>
<evidence type="ECO:0000313" key="4">
    <source>
        <dbReference type="EMBL" id="KAG2611704.1"/>
    </source>
</evidence>
<dbReference type="InterPro" id="IPR019775">
    <property type="entry name" value="WD40_repeat_CS"/>
</dbReference>
<dbReference type="Pfam" id="PF00400">
    <property type="entry name" value="WD40"/>
    <property type="match status" value="1"/>
</dbReference>
<evidence type="ECO:0000256" key="2">
    <source>
        <dbReference type="ARBA" id="ARBA00022737"/>
    </source>
</evidence>
<dbReference type="PANTHER" id="PTHR44099:SF4">
    <property type="entry name" value="RABCONNECTIN-3B, ISOFORM A"/>
    <property type="match status" value="1"/>
</dbReference>
<keyword evidence="2" id="KW-0677">Repeat</keyword>
<dbReference type="InterPro" id="IPR001680">
    <property type="entry name" value="WD40_rpt"/>
</dbReference>
<dbReference type="SUPFAM" id="SSF48371">
    <property type="entry name" value="ARM repeat"/>
    <property type="match status" value="1"/>
</dbReference>
<comment type="caution">
    <text evidence="4">The sequence shown here is derived from an EMBL/GenBank/DDBJ whole genome shotgun (WGS) entry which is preliminary data.</text>
</comment>
<sequence>MADRHPTHNAMKCHSVAALWSPSPPSHHVTAAVATPAALFTGAADGTVLHWPLATASASASPRPSSLLCAHAAAIVALCPLPSPASLLAACAAGVLSLFSASAPLRCLRRRSLPPWAGSPSLVAPLASTSTSSSPGVAILCHAPDDGGHRHVSAVVVVDARTLTVLHTAFHGTLSVATPRAIAVCGCGDEAVSVVLADVEGRAQVVPVAKGVAAEGDSLRRLSVSSMSSVASAEMADGRVEAVALSHDGKVVALVLKTRCLFKCVAEGVVLGEMSLLGTPLCKDDKGEENGCSIGGFFLRGEEWNACAPENGIVVRSLVLWSSSGAAAVYRVVVGTSSFESEAVCEIPDILSMQGEGLEIKFCQLNQHLVRVESCSYKVAGSLLWKPKISLWSLDQLELGISENKLPSSKLLREGGVQVEEFRPEPSHSHSDINSGVEMNSQVCSSDSNNLERYGRTVSSSMVLSEDSYAPYAVVYGFHNGDIEVIRFLNVSPATAKFGGGGIYPHISERFFLGHKGAILCLAAHYMHARTDSRNFHRALISGSSDCTIRVWDLDAGTLLSVMHHHVASVKQIILPPAWAYHPWDDCFLSVGEDGLVALVSLETMRVERMFPGHPGYASMLAWEGVKGYIACLCRNLHTCNDAGNGLYIWDLKSGARERIISGTASQSAFEHFCRGISKNAVTGSILGGTTSASSLLVPIFKDTSHLWSHAGKKGHDISSVSTNHNNESTVSVTVSGHTTYDFKGKTPAPDEARVFHGGNSVYSSEKAVSSHSIHKRIKCPIKCSCPYPGIASVRFDLTAIMSTQGMTNSNTDKLRGHLHGENAKETLQPGMLDGVHEMDSPSRESLEGRLLRFSLCFLHLWDVDCDLDKLLVDEMQVCKPEGCHIATGVVGDRGSFTLMFPGKDATLELWKSSAEFCAMRSLSIVSLAQRMITLSRSCTNASSALAAFYTRHFAEKVPDIKPPSLQLLVSFWQHPSEHVRMAARSLFHCAAPRSIPQPLKMHKKKAPDALLSSSDNMNDFISAVQSASISSYGELKADGGNVDKDDSDTANMISWLESFENQEWLSWIGGTSQDAMASNIIVAAALVVWYPSIVKAKLASLVVSPLIKLVMSMNDRYSSTAAELLAEGMESTWKACLGSEITHFMSDILFQIECLSTAPSSSVIHKTAVAVTMREALVGTLLPSLAMADVTGFFSVIESQIWATSSDSPVHVASLKTLTRAVRGAPKALAPYLEKAISYILHTMDPSNLIMRKACIISSMMALREMARVFPMVALNESMTRLAVGDAIGEIRNATIRVYDIESVTKIRILDACGPPGLPSLLTGSSNTMATILISALSFSPDGEGLVAFSENGLMIRWWSLGTGWWERLSRNLTPIQCTKLIYVPPWEGFSPNSARLSIISSILGHDKHGNSEKMSKELDEADNLKLLLHNLDLSYRLQWVGGKTIKLTRHGQELGTFQL</sequence>
<evidence type="ECO:0008006" key="6">
    <source>
        <dbReference type="Google" id="ProtNLM"/>
    </source>
</evidence>
<dbReference type="GO" id="GO:0005737">
    <property type="term" value="C:cytoplasm"/>
    <property type="evidence" value="ECO:0007669"/>
    <property type="project" value="TreeGrafter"/>
</dbReference>
<dbReference type="OrthoDB" id="338622at2759"/>
<gene>
    <name evidence="4" type="ORF">PVAP13_4KG234000</name>
</gene>
<accession>A0A8T0TSB9</accession>
<dbReference type="InterPro" id="IPR016024">
    <property type="entry name" value="ARM-type_fold"/>
</dbReference>
<dbReference type="InterPro" id="IPR015943">
    <property type="entry name" value="WD40/YVTN_repeat-like_dom_sf"/>
</dbReference>
<dbReference type="PROSITE" id="PS00678">
    <property type="entry name" value="WD_REPEATS_1"/>
    <property type="match status" value="1"/>
</dbReference>
<dbReference type="SUPFAM" id="SSF82171">
    <property type="entry name" value="DPP6 N-terminal domain-like"/>
    <property type="match status" value="1"/>
</dbReference>
<dbReference type="PANTHER" id="PTHR44099">
    <property type="entry name" value="RABCONNECTIN-3B, ISOFORM A"/>
    <property type="match status" value="1"/>
</dbReference>
<reference evidence="4" key="1">
    <citation type="submission" date="2020-05" db="EMBL/GenBank/DDBJ databases">
        <title>WGS assembly of Panicum virgatum.</title>
        <authorList>
            <person name="Lovell J.T."/>
            <person name="Jenkins J."/>
            <person name="Shu S."/>
            <person name="Juenger T.E."/>
            <person name="Schmutz J."/>
        </authorList>
    </citation>
    <scope>NUCLEOTIDE SEQUENCE</scope>
    <source>
        <strain evidence="4">AP13</strain>
    </source>
</reference>
<dbReference type="Gene3D" id="2.130.10.10">
    <property type="entry name" value="YVTN repeat-like/Quinoprotein amine dehydrogenase"/>
    <property type="match status" value="1"/>
</dbReference>
<keyword evidence="5" id="KW-1185">Reference proteome</keyword>
<feature type="repeat" description="WD" evidence="3">
    <location>
        <begin position="540"/>
        <end position="562"/>
    </location>
</feature>